<evidence type="ECO:0000256" key="6">
    <source>
        <dbReference type="SAM" id="Phobius"/>
    </source>
</evidence>
<feature type="transmembrane region" description="Helical" evidence="6">
    <location>
        <begin position="238"/>
        <end position="262"/>
    </location>
</feature>
<reference evidence="7 8" key="1">
    <citation type="submission" date="2020-03" db="EMBL/GenBank/DDBJ databases">
        <title>Genomic Encyclopedia of Type Strains, Phase IV (KMG-IV): sequencing the most valuable type-strain genomes for metagenomic binning, comparative biology and taxonomic classification.</title>
        <authorList>
            <person name="Goeker M."/>
        </authorList>
    </citation>
    <scope>NUCLEOTIDE SEQUENCE [LARGE SCALE GENOMIC DNA]</scope>
    <source>
        <strain evidence="7 8">DSM 105096</strain>
    </source>
</reference>
<evidence type="ECO:0000256" key="5">
    <source>
        <dbReference type="ARBA" id="ARBA00023136"/>
    </source>
</evidence>
<dbReference type="EMBL" id="JAATJH010000007">
    <property type="protein sequence ID" value="NJC27904.1"/>
    <property type="molecule type" value="Genomic_DNA"/>
</dbReference>
<keyword evidence="5 6" id="KW-0472">Membrane</keyword>
<keyword evidence="4 6" id="KW-1133">Transmembrane helix</keyword>
<feature type="transmembrane region" description="Helical" evidence="6">
    <location>
        <begin position="54"/>
        <end position="71"/>
    </location>
</feature>
<feature type="transmembrane region" description="Helical" evidence="6">
    <location>
        <begin position="291"/>
        <end position="318"/>
    </location>
</feature>
<keyword evidence="3 6" id="KW-0812">Transmembrane</keyword>
<evidence type="ECO:0000256" key="4">
    <source>
        <dbReference type="ARBA" id="ARBA00022989"/>
    </source>
</evidence>
<name>A0ABX0XG65_9BACT</name>
<accession>A0ABX0XG65</accession>
<protein>
    <submittedName>
        <fullName evidence="7">Uncharacterized protein</fullName>
    </submittedName>
</protein>
<feature type="transmembrane region" description="Helical" evidence="6">
    <location>
        <begin position="12"/>
        <end position="34"/>
    </location>
</feature>
<organism evidence="7 8">
    <name type="scientific">Neolewinella antarctica</name>
    <dbReference type="NCBI Taxonomy" id="442734"/>
    <lineage>
        <taxon>Bacteria</taxon>
        <taxon>Pseudomonadati</taxon>
        <taxon>Bacteroidota</taxon>
        <taxon>Saprospiria</taxon>
        <taxon>Saprospirales</taxon>
        <taxon>Lewinellaceae</taxon>
        <taxon>Neolewinella</taxon>
    </lineage>
</organism>
<feature type="transmembrane region" description="Helical" evidence="6">
    <location>
        <begin position="124"/>
        <end position="147"/>
    </location>
</feature>
<evidence type="ECO:0000313" key="7">
    <source>
        <dbReference type="EMBL" id="NJC27904.1"/>
    </source>
</evidence>
<dbReference type="Proteomes" id="UP000770785">
    <property type="component" value="Unassembled WGS sequence"/>
</dbReference>
<evidence type="ECO:0000256" key="2">
    <source>
        <dbReference type="ARBA" id="ARBA00022475"/>
    </source>
</evidence>
<keyword evidence="2" id="KW-1003">Cell membrane</keyword>
<gene>
    <name evidence="7" type="ORF">GGR27_003423</name>
</gene>
<sequence>MTKEGNKLFGSVWKIWALRLLGAALVLAFAWHLYRLTRELDWSDFGRSLTRSDRWPYFLFVLALMPLNWWLEARKWHPLLSAFLTWPFSKTWRATIAGVTLSAATPNRIGEIGGRMTVATKEEWPAVIASSILGSACQWIAFLLLAWPGLMWTAGELLQDRINFPVTWLWPVGPVLLLAGIWLGKPAFVGLLKFLNGKWGYDTTQLSYGLEKVNAGLMIRAGAYACVRFSVYCGQLYLLLRFFGLALPVGKTLAGIAGIYLVQAGIPLPPGANLVTRTELGLLLWGDGPEVAAATVLAFATLFIVNVLLPSLPGYWLIVQKHK</sequence>
<proteinExistence type="predicted"/>
<comment type="caution">
    <text evidence="7">The sequence shown here is derived from an EMBL/GenBank/DDBJ whole genome shotgun (WGS) entry which is preliminary data.</text>
</comment>
<keyword evidence="8" id="KW-1185">Reference proteome</keyword>
<comment type="subcellular location">
    <subcellularLocation>
        <location evidence="1">Cell membrane</location>
        <topology evidence="1">Multi-pass membrane protein</topology>
    </subcellularLocation>
</comment>
<evidence type="ECO:0000313" key="8">
    <source>
        <dbReference type="Proteomes" id="UP000770785"/>
    </source>
</evidence>
<feature type="transmembrane region" description="Helical" evidence="6">
    <location>
        <begin position="167"/>
        <end position="184"/>
    </location>
</feature>
<dbReference type="InterPro" id="IPR022791">
    <property type="entry name" value="L-PG_synthase/AglD"/>
</dbReference>
<dbReference type="Pfam" id="PF03706">
    <property type="entry name" value="LPG_synthase_TM"/>
    <property type="match status" value="1"/>
</dbReference>
<dbReference type="RefSeq" id="WP_168039444.1">
    <property type="nucleotide sequence ID" value="NZ_JAATJH010000007.1"/>
</dbReference>
<evidence type="ECO:0000256" key="3">
    <source>
        <dbReference type="ARBA" id="ARBA00022692"/>
    </source>
</evidence>
<evidence type="ECO:0000256" key="1">
    <source>
        <dbReference type="ARBA" id="ARBA00004651"/>
    </source>
</evidence>